<feature type="transmembrane region" description="Helical" evidence="1">
    <location>
        <begin position="185"/>
        <end position="205"/>
    </location>
</feature>
<reference evidence="2" key="1">
    <citation type="submission" date="2021-06" db="EMBL/GenBank/DDBJ databases">
        <authorList>
            <person name="Kallberg Y."/>
            <person name="Tangrot J."/>
            <person name="Rosling A."/>
        </authorList>
    </citation>
    <scope>NUCLEOTIDE SEQUENCE</scope>
    <source>
        <strain evidence="2">FL966</strain>
    </source>
</reference>
<name>A0A9N9P1D0_9GLOM</name>
<feature type="transmembrane region" description="Helical" evidence="1">
    <location>
        <begin position="107"/>
        <end position="126"/>
    </location>
</feature>
<evidence type="ECO:0000256" key="1">
    <source>
        <dbReference type="SAM" id="Phobius"/>
    </source>
</evidence>
<feature type="transmembrane region" description="Helical" evidence="1">
    <location>
        <begin position="147"/>
        <end position="165"/>
    </location>
</feature>
<feature type="transmembrane region" description="Helical" evidence="1">
    <location>
        <begin position="217"/>
        <end position="236"/>
    </location>
</feature>
<keyword evidence="3" id="KW-1185">Reference proteome</keyword>
<feature type="transmembrane region" description="Helical" evidence="1">
    <location>
        <begin position="42"/>
        <end position="61"/>
    </location>
</feature>
<dbReference type="AlphaFoldDB" id="A0A9N9P1D0"/>
<evidence type="ECO:0000313" key="3">
    <source>
        <dbReference type="Proteomes" id="UP000789759"/>
    </source>
</evidence>
<dbReference type="Proteomes" id="UP000789759">
    <property type="component" value="Unassembled WGS sequence"/>
</dbReference>
<keyword evidence="1" id="KW-0812">Transmembrane</keyword>
<keyword evidence="1" id="KW-0472">Membrane</keyword>
<sequence>MAHASDYEFRLFAYPDENYTCPPTIYSEYEIYDDFITQASNIISYGGTLITVAVYGIHSQFGWRSTFFLDDFFILTFSLSPIIPFYIIGQLIMMFNRNFYLNNALPFLFLLWVLIVWSIAALVYKFNYQHSFFRNVKQKHLYRFRGIFLYVLLFFVISITVLDIFDAQEFEFSHSSWVKFIDIKSLNLAVDILNFSLVTYLFWYYYRRKPGGVPRRVFFITLFVSQIQLFFAYAYLCTLPVIDSVFNFLLGTVLSRTISSFFSKDDFADFLMGVEDKNSSIIETIECIRMQSDDGEVLRDFETVSINESEKDDGTTIVTPVKVGFLKKLIAIIFFLNIENGKFVYKIDKVNYLGAHNLNIKESIDIYVEHGFLQIETGQIIYVGKNKIKRCINLTDHWPLRIEHGRIFVQSPTGKSFVDLTGHNYFEINRGKIMHMEYNNIKEVIDIVDHGLLKIIKLDYGLKVIYMKTPPATKFIDLTEHGLLNYIVYGHRKGEIFDTL</sequence>
<accession>A0A9N9P1D0</accession>
<gene>
    <name evidence="2" type="ORF">CPELLU_LOCUS16282</name>
</gene>
<dbReference type="EMBL" id="CAJVQA010023604">
    <property type="protein sequence ID" value="CAG8779074.1"/>
    <property type="molecule type" value="Genomic_DNA"/>
</dbReference>
<organism evidence="2 3">
    <name type="scientific">Cetraspora pellucida</name>
    <dbReference type="NCBI Taxonomy" id="1433469"/>
    <lineage>
        <taxon>Eukaryota</taxon>
        <taxon>Fungi</taxon>
        <taxon>Fungi incertae sedis</taxon>
        <taxon>Mucoromycota</taxon>
        <taxon>Glomeromycotina</taxon>
        <taxon>Glomeromycetes</taxon>
        <taxon>Diversisporales</taxon>
        <taxon>Gigasporaceae</taxon>
        <taxon>Cetraspora</taxon>
    </lineage>
</organism>
<comment type="caution">
    <text evidence="2">The sequence shown here is derived from an EMBL/GenBank/DDBJ whole genome shotgun (WGS) entry which is preliminary data.</text>
</comment>
<keyword evidence="1" id="KW-1133">Transmembrane helix</keyword>
<evidence type="ECO:0000313" key="2">
    <source>
        <dbReference type="EMBL" id="CAG8779074.1"/>
    </source>
</evidence>
<protein>
    <submittedName>
        <fullName evidence="2">19633_t:CDS:1</fullName>
    </submittedName>
</protein>
<dbReference type="OrthoDB" id="2374170at2759"/>
<feature type="transmembrane region" description="Helical" evidence="1">
    <location>
        <begin position="73"/>
        <end position="95"/>
    </location>
</feature>
<proteinExistence type="predicted"/>